<keyword evidence="2" id="KW-1185">Reference proteome</keyword>
<protein>
    <submittedName>
        <fullName evidence="1">Uncharacterized protein</fullName>
    </submittedName>
</protein>
<gene>
    <name evidence="1" type="ordered locus">ANT_16560</name>
</gene>
<dbReference type="InParanoid" id="E8N5G8"/>
<dbReference type="Proteomes" id="UP000008922">
    <property type="component" value="Chromosome"/>
</dbReference>
<organism evidence="1 2">
    <name type="scientific">Anaerolinea thermophila (strain DSM 14523 / JCM 11388 / NBRC 100420 / UNI-1)</name>
    <dbReference type="NCBI Taxonomy" id="926569"/>
    <lineage>
        <taxon>Bacteria</taxon>
        <taxon>Bacillati</taxon>
        <taxon>Chloroflexota</taxon>
        <taxon>Anaerolineae</taxon>
        <taxon>Anaerolineales</taxon>
        <taxon>Anaerolineaceae</taxon>
        <taxon>Anaerolinea</taxon>
    </lineage>
</organism>
<proteinExistence type="predicted"/>
<dbReference type="HOGENOM" id="CLU_1493244_0_0_0"/>
<reference evidence="1 2" key="1">
    <citation type="submission" date="2010-12" db="EMBL/GenBank/DDBJ databases">
        <title>Whole genome sequence of Anaerolinea thermophila UNI-1.</title>
        <authorList>
            <person name="Narita-Yamada S."/>
            <person name="Kishi E."/>
            <person name="Watanabe Y."/>
            <person name="Takasaki K."/>
            <person name="Ankai A."/>
            <person name="Oguchi A."/>
            <person name="Fukui S."/>
            <person name="Takahashi M."/>
            <person name="Yashiro I."/>
            <person name="Hosoyama A."/>
            <person name="Sekiguchi Y."/>
            <person name="Hanada S."/>
            <person name="Fujita N."/>
        </authorList>
    </citation>
    <scope>NUCLEOTIDE SEQUENCE [LARGE SCALE GENOMIC DNA]</scope>
    <source>
        <strain evidence="2">DSM 14523 / JCM 11388 / NBRC 100420 / UNI-1</strain>
    </source>
</reference>
<evidence type="ECO:0000313" key="2">
    <source>
        <dbReference type="Proteomes" id="UP000008922"/>
    </source>
</evidence>
<dbReference type="EMBL" id="AP012029">
    <property type="protein sequence ID" value="BAJ63682.1"/>
    <property type="molecule type" value="Genomic_DNA"/>
</dbReference>
<dbReference type="OrthoDB" id="161113at2"/>
<dbReference type="KEGG" id="atm:ANT_16560"/>
<sequence>MSEQPAGTTPRLEADEKISHVMIYTLSGIYWGELITKSIIRVSTWLRTNAVPDRITLHNAKGMITTGGQVSPTSYTELHISLSQIQAFHLIPPEQDPIDYDPTEPNRKMEPVLILLSSFQFKGYLRLSTTSTVKKFLDVTHELYTPIYDAEITNLLLPNLGSIKVPYTLIRQETAIFAKR</sequence>
<dbReference type="RefSeq" id="WP_013560061.1">
    <property type="nucleotide sequence ID" value="NC_014960.1"/>
</dbReference>
<dbReference type="AlphaFoldDB" id="E8N5G8"/>
<name>E8N5G8_ANATU</name>
<evidence type="ECO:0000313" key="1">
    <source>
        <dbReference type="EMBL" id="BAJ63682.1"/>
    </source>
</evidence>
<accession>E8N5G8</accession>